<protein>
    <submittedName>
        <fullName evidence="2">Uncharacterized protein</fullName>
    </submittedName>
</protein>
<evidence type="ECO:0000313" key="2">
    <source>
        <dbReference type="EMBL" id="OWZ83763.1"/>
    </source>
</evidence>
<keyword evidence="1" id="KW-0812">Transmembrane</keyword>
<gene>
    <name evidence="2" type="ORF">CDO51_06625</name>
</gene>
<accession>A0A226BXK7</accession>
<reference evidence="2 3" key="1">
    <citation type="submission" date="2017-06" db="EMBL/GenBank/DDBJ databases">
        <title>Draft Genome Sequence of Natranaerobius trueperi halophilic, alkalithermophilic bacteria from soda lakes.</title>
        <authorList>
            <person name="Zhao B."/>
        </authorList>
    </citation>
    <scope>NUCLEOTIDE SEQUENCE [LARGE SCALE GENOMIC DNA]</scope>
    <source>
        <strain evidence="2 3">DSM 18760</strain>
    </source>
</reference>
<name>A0A226BXK7_9FIRM</name>
<dbReference type="EMBL" id="NIQC01000012">
    <property type="protein sequence ID" value="OWZ83763.1"/>
    <property type="molecule type" value="Genomic_DNA"/>
</dbReference>
<comment type="caution">
    <text evidence="2">The sequence shown here is derived from an EMBL/GenBank/DDBJ whole genome shotgun (WGS) entry which is preliminary data.</text>
</comment>
<dbReference type="Proteomes" id="UP000214588">
    <property type="component" value="Unassembled WGS sequence"/>
</dbReference>
<evidence type="ECO:0000313" key="3">
    <source>
        <dbReference type="Proteomes" id="UP000214588"/>
    </source>
</evidence>
<feature type="transmembrane region" description="Helical" evidence="1">
    <location>
        <begin position="7"/>
        <end position="27"/>
    </location>
</feature>
<organism evidence="2 3">
    <name type="scientific">Natranaerobius trueperi</name>
    <dbReference type="NCBI Taxonomy" id="759412"/>
    <lineage>
        <taxon>Bacteria</taxon>
        <taxon>Bacillati</taxon>
        <taxon>Bacillota</taxon>
        <taxon>Clostridia</taxon>
        <taxon>Natranaerobiales</taxon>
        <taxon>Natranaerobiaceae</taxon>
        <taxon>Natranaerobius</taxon>
    </lineage>
</organism>
<keyword evidence="1" id="KW-1133">Transmembrane helix</keyword>
<dbReference type="RefSeq" id="WP_089023513.1">
    <property type="nucleotide sequence ID" value="NZ_NIQC01000012.1"/>
</dbReference>
<sequence>MNFKKPDLIFSIVIFYIIATWVFIYLVDVNNLLGIRDYLVYDIQLNNPFLWHHIYIEGGFTEMFQWVLIGLTALYCGLVAGQEDSKERKSFWFLLGILAVFMVIEDAGNPRHYFRFIFSEYYGVHPIWITGPYYLLLGLIPLYAIVRYGKKI</sequence>
<feature type="transmembrane region" description="Helical" evidence="1">
    <location>
        <begin position="127"/>
        <end position="146"/>
    </location>
</feature>
<feature type="transmembrane region" description="Helical" evidence="1">
    <location>
        <begin position="90"/>
        <end position="107"/>
    </location>
</feature>
<keyword evidence="3" id="KW-1185">Reference proteome</keyword>
<proteinExistence type="predicted"/>
<evidence type="ECO:0000256" key="1">
    <source>
        <dbReference type="SAM" id="Phobius"/>
    </source>
</evidence>
<feature type="transmembrane region" description="Helical" evidence="1">
    <location>
        <begin position="63"/>
        <end position="81"/>
    </location>
</feature>
<dbReference type="OrthoDB" id="2112308at2"/>
<dbReference type="AlphaFoldDB" id="A0A226BXK7"/>
<keyword evidence="1" id="KW-0472">Membrane</keyword>